<dbReference type="PANTHER" id="PTHR12526">
    <property type="entry name" value="GLYCOSYLTRANSFERASE"/>
    <property type="match status" value="1"/>
</dbReference>
<dbReference type="PANTHER" id="PTHR12526:SF638">
    <property type="entry name" value="SPORE COAT PROTEIN SA"/>
    <property type="match status" value="1"/>
</dbReference>
<dbReference type="AlphaFoldDB" id="A0A9X5E557"/>
<keyword evidence="4" id="KW-1185">Reference proteome</keyword>
<dbReference type="GO" id="GO:0016757">
    <property type="term" value="F:glycosyltransferase activity"/>
    <property type="evidence" value="ECO:0007669"/>
    <property type="project" value="InterPro"/>
</dbReference>
<evidence type="ECO:0000259" key="1">
    <source>
        <dbReference type="Pfam" id="PF00534"/>
    </source>
</evidence>
<evidence type="ECO:0000313" key="3">
    <source>
        <dbReference type="EMBL" id="NHC34197.1"/>
    </source>
</evidence>
<dbReference type="Proteomes" id="UP000031532">
    <property type="component" value="Unassembled WGS sequence"/>
</dbReference>
<dbReference type="SUPFAM" id="SSF53756">
    <property type="entry name" value="UDP-Glycosyltransferase/glycogen phosphorylase"/>
    <property type="match status" value="1"/>
</dbReference>
<reference evidence="3 4" key="1">
    <citation type="journal article" date="2015" name="Genome Announc.">
        <title>Draft Genome Sequence of the Terrestrial Cyanobacterium Scytonema millei VB511283, Isolated from Eastern India.</title>
        <authorList>
            <person name="Sen D."/>
            <person name="Chandrababunaidu M.M."/>
            <person name="Singh D."/>
            <person name="Sanghi N."/>
            <person name="Ghorai A."/>
            <person name="Mishra G.P."/>
            <person name="Madduluri M."/>
            <person name="Adhikary S.P."/>
            <person name="Tripathy S."/>
        </authorList>
    </citation>
    <scope>NUCLEOTIDE SEQUENCE [LARGE SCALE GENOMIC DNA]</scope>
    <source>
        <strain evidence="3 4">VB511283</strain>
    </source>
</reference>
<feature type="domain" description="Glycosyltransferase subfamily 4-like N-terminal" evidence="2">
    <location>
        <begin position="21"/>
        <end position="171"/>
    </location>
</feature>
<organism evidence="3 4">
    <name type="scientific">Scytonema millei VB511283</name>
    <dbReference type="NCBI Taxonomy" id="1245923"/>
    <lineage>
        <taxon>Bacteria</taxon>
        <taxon>Bacillati</taxon>
        <taxon>Cyanobacteriota</taxon>
        <taxon>Cyanophyceae</taxon>
        <taxon>Nostocales</taxon>
        <taxon>Scytonemataceae</taxon>
        <taxon>Scytonema</taxon>
    </lineage>
</organism>
<protein>
    <submittedName>
        <fullName evidence="3">Glycosyltransferase family 4 protein</fullName>
    </submittedName>
</protein>
<comment type="caution">
    <text evidence="3">The sequence shown here is derived from an EMBL/GenBank/DDBJ whole genome shotgun (WGS) entry which is preliminary data.</text>
</comment>
<dbReference type="RefSeq" id="WP_039715592.1">
    <property type="nucleotide sequence ID" value="NZ_JTJC03000001.1"/>
</dbReference>
<dbReference type="InterPro" id="IPR001296">
    <property type="entry name" value="Glyco_trans_1"/>
</dbReference>
<sequence>MPKLLYITTIPVTISSFFVPIARHFQAKGWQVDAMANGISTEPKCTDTFDKVWEVDLSRNPLNPTNVLSAPRQIRQILQQQQYDIVNVSTPVAAFVARHALKDFSRQGKVKLIYTAQGFHFYRGGSLIKNSIYRILEATAAPWTDRLVVVNREDEAAAKQMLAPEKVRYIPGTGLNFDRFNPERIDAADVARVRHELGLAPEHSLFLSAAEFIPRKRHRDLIQAFAKLNRPNAHLALAGDGRLFEQMQQLAKDLGIQDRVHFLGFRRDIQILTRASVATLLASEQEGLPNCVMESIALEVPVIGTDIRGTRDLLGNGKGLLCKVGDVAGLAQAMAWILDNLTEAQMMGKQGREEMKAYELQYILRQYEALYAEVLNELQPNGIFSLQG</sequence>
<dbReference type="Gene3D" id="3.40.50.2000">
    <property type="entry name" value="Glycogen Phosphorylase B"/>
    <property type="match status" value="2"/>
</dbReference>
<proteinExistence type="predicted"/>
<accession>A0A9X5E557</accession>
<dbReference type="OrthoDB" id="516698at2"/>
<gene>
    <name evidence="3" type="ORF">QH73_0005890</name>
</gene>
<feature type="domain" description="Glycosyl transferase family 1" evidence="1">
    <location>
        <begin position="194"/>
        <end position="353"/>
    </location>
</feature>
<dbReference type="Pfam" id="PF13579">
    <property type="entry name" value="Glyco_trans_4_4"/>
    <property type="match status" value="1"/>
</dbReference>
<evidence type="ECO:0000313" key="4">
    <source>
        <dbReference type="Proteomes" id="UP000031532"/>
    </source>
</evidence>
<dbReference type="Pfam" id="PF00534">
    <property type="entry name" value="Glycos_transf_1"/>
    <property type="match status" value="1"/>
</dbReference>
<dbReference type="EMBL" id="JTJC03000001">
    <property type="protein sequence ID" value="NHC34197.1"/>
    <property type="molecule type" value="Genomic_DNA"/>
</dbReference>
<name>A0A9X5E557_9CYAN</name>
<dbReference type="InterPro" id="IPR028098">
    <property type="entry name" value="Glyco_trans_4-like_N"/>
</dbReference>
<evidence type="ECO:0000259" key="2">
    <source>
        <dbReference type="Pfam" id="PF13579"/>
    </source>
</evidence>